<dbReference type="InterPro" id="IPR027038">
    <property type="entry name" value="RanGap"/>
</dbReference>
<dbReference type="Pfam" id="PF13516">
    <property type="entry name" value="LRR_6"/>
    <property type="match status" value="13"/>
</dbReference>
<dbReference type="GO" id="GO:0005829">
    <property type="term" value="C:cytosol"/>
    <property type="evidence" value="ECO:0007669"/>
    <property type="project" value="TreeGrafter"/>
</dbReference>
<proteinExistence type="predicted"/>
<keyword evidence="3" id="KW-0433">Leucine-rich repeat</keyword>
<dbReference type="Gene3D" id="3.80.10.10">
    <property type="entry name" value="Ribonuclease Inhibitor"/>
    <property type="match status" value="6"/>
</dbReference>
<accession>A0AAE0LJ40</accession>
<dbReference type="GO" id="GO:0005096">
    <property type="term" value="F:GTPase activator activity"/>
    <property type="evidence" value="ECO:0007669"/>
    <property type="project" value="UniProtKB-KW"/>
</dbReference>
<reference evidence="6 7" key="1">
    <citation type="journal article" date="2015" name="Genome Biol. Evol.">
        <title>Comparative Genomics of a Bacterivorous Green Alga Reveals Evolutionary Causalities and Consequences of Phago-Mixotrophic Mode of Nutrition.</title>
        <authorList>
            <person name="Burns J.A."/>
            <person name="Paasch A."/>
            <person name="Narechania A."/>
            <person name="Kim E."/>
        </authorList>
    </citation>
    <scope>NUCLEOTIDE SEQUENCE [LARGE SCALE GENOMIC DNA]</scope>
    <source>
        <strain evidence="6 7">PLY_AMNH</strain>
    </source>
</reference>
<dbReference type="EMBL" id="LGRX02001023">
    <property type="protein sequence ID" value="KAK3287072.1"/>
    <property type="molecule type" value="Genomic_DNA"/>
</dbReference>
<sequence>MYFIWLAGWRALYLQNDRVSRSDASPILRTKRLPPGRLLDLTSIVETVASFAAPSFQEGVAWLKTSDSPETVGVFWWNVGHGMPSFFRGLLFQFSKESFRYTCPIWIGILLLGAVYLRQPSLNEATRYAVVQFLSDTLSVSVLTTLFQAASCTYTADEGHLDAAPTIICWTALHLWYFVPCMLVLIPYYFFSILGRMNIQTSQTVILVAPWFFACKSQLKVLVALLTANFGHSRPLVLLPPLLVVNVALMIGALCRDPYNVALLTLVERVGIMIATWSVMVALLPYVGVDMSSVIRLGMLMVGYLLSCFYGLQVILNDRKAPPHASGSTSIAHAEESEILIDDPHYHQVVEECGRIRSGNAAFATVKLQDKLNLPFEPITIQHIHSKQFRSLEVHIHDVRTVSGLAEGLPRSLYGKEPPVPWYSRGQVVLAKVVSGVLIYIESLLAKGLPTYFMSQEQHGGWDKYELKLTSHLREARNSQVLLDWLVEVSLLKNLVGLDLSANEIGPEGVKALAVALTPTAEGVFSGSLNTLNFGDNGIGDEGAKALAVALTPNEEVVFKRSLNTLHLGGNNIGPEGAKALAVALAPNAEGVFNGSLNTLDLTKNTIGDEGAKALAVALTPNAKGVFNTSLNTLDLVDNDIGPEGAKALAVAFSPNAEGVFNTQGLKPEDALLLANDLVFNTSLNALNLGDNDIGPEGAKVLAVALTPNAEGVFNGSLNTLNLQCNQLCGVDIDESVGKYDESGIKALADALVFNTSLNTLDLWNNNIGPEGAKALAVALTPNAEGVFNTSLNTLNLFNNKIGDEGAKALAVALTPNAEGVFNTSLNTLHLDLNRIGPEGAKALAVALTPNEKGVFNGSLNTLTLMDNNIGPEGAKALALALTPNEEGVFNGSLNTLNLRTNRIGAEGAKALAAALTPNEEGVFNTSLTTLNLLGNNNLGDNGRAAILAAMEQSDTLTSVCGIPPNTTEINLPFQQLGPKDAKLLAGDLVFNGSLKTLNLRFNYIGDEGAKALAVALTPNKQGVFNTSLNTLNLDYNAMGYIGKAAVEKAIRKHPNAATFKLHIKLFLGGED</sequence>
<evidence type="ECO:0000313" key="6">
    <source>
        <dbReference type="EMBL" id="KAK3287072.1"/>
    </source>
</evidence>
<evidence type="ECO:0000256" key="4">
    <source>
        <dbReference type="ARBA" id="ARBA00022737"/>
    </source>
</evidence>
<dbReference type="AlphaFoldDB" id="A0AAE0LJ40"/>
<dbReference type="GO" id="GO:0006913">
    <property type="term" value="P:nucleocytoplasmic transport"/>
    <property type="evidence" value="ECO:0007669"/>
    <property type="project" value="TreeGrafter"/>
</dbReference>
<evidence type="ECO:0000256" key="2">
    <source>
        <dbReference type="ARBA" id="ARBA00022468"/>
    </source>
</evidence>
<evidence type="ECO:0000256" key="1">
    <source>
        <dbReference type="ARBA" id="ARBA00004430"/>
    </source>
</evidence>
<dbReference type="GO" id="GO:0005930">
    <property type="term" value="C:axoneme"/>
    <property type="evidence" value="ECO:0007669"/>
    <property type="project" value="UniProtKB-SubCell"/>
</dbReference>
<organism evidence="6 7">
    <name type="scientific">Cymbomonas tetramitiformis</name>
    <dbReference type="NCBI Taxonomy" id="36881"/>
    <lineage>
        <taxon>Eukaryota</taxon>
        <taxon>Viridiplantae</taxon>
        <taxon>Chlorophyta</taxon>
        <taxon>Pyramimonadophyceae</taxon>
        <taxon>Pyramimonadales</taxon>
        <taxon>Pyramimonadaceae</taxon>
        <taxon>Cymbomonas</taxon>
    </lineage>
</organism>
<keyword evidence="5" id="KW-1133">Transmembrane helix</keyword>
<keyword evidence="5" id="KW-0812">Transmembrane</keyword>
<dbReference type="GO" id="GO:0005634">
    <property type="term" value="C:nucleus"/>
    <property type="evidence" value="ECO:0007669"/>
    <property type="project" value="TreeGrafter"/>
</dbReference>
<feature type="transmembrane region" description="Helical" evidence="5">
    <location>
        <begin position="98"/>
        <end position="117"/>
    </location>
</feature>
<evidence type="ECO:0000313" key="7">
    <source>
        <dbReference type="Proteomes" id="UP001190700"/>
    </source>
</evidence>
<feature type="transmembrane region" description="Helical" evidence="5">
    <location>
        <begin position="266"/>
        <end position="287"/>
    </location>
</feature>
<evidence type="ECO:0000256" key="3">
    <source>
        <dbReference type="ARBA" id="ARBA00022614"/>
    </source>
</evidence>
<comment type="caution">
    <text evidence="6">The sequence shown here is derived from an EMBL/GenBank/DDBJ whole genome shotgun (WGS) entry which is preliminary data.</text>
</comment>
<evidence type="ECO:0000256" key="5">
    <source>
        <dbReference type="SAM" id="Phobius"/>
    </source>
</evidence>
<dbReference type="InterPro" id="IPR001611">
    <property type="entry name" value="Leu-rich_rpt"/>
</dbReference>
<feature type="transmembrane region" description="Helical" evidence="5">
    <location>
        <begin position="294"/>
        <end position="316"/>
    </location>
</feature>
<keyword evidence="4" id="KW-0677">Repeat</keyword>
<comment type="subcellular location">
    <subcellularLocation>
        <location evidence="1">Cytoplasm</location>
        <location evidence="1">Cytoskeleton</location>
        <location evidence="1">Cilium axoneme</location>
    </subcellularLocation>
</comment>
<dbReference type="InterPro" id="IPR032675">
    <property type="entry name" value="LRR_dom_sf"/>
</dbReference>
<feature type="transmembrane region" description="Helical" evidence="5">
    <location>
        <begin position="168"/>
        <end position="191"/>
    </location>
</feature>
<dbReference type="Proteomes" id="UP001190700">
    <property type="component" value="Unassembled WGS sequence"/>
</dbReference>
<keyword evidence="7" id="KW-1185">Reference proteome</keyword>
<name>A0AAE0LJ40_9CHLO</name>
<dbReference type="GO" id="GO:0031267">
    <property type="term" value="F:small GTPase binding"/>
    <property type="evidence" value="ECO:0007669"/>
    <property type="project" value="TreeGrafter"/>
</dbReference>
<protein>
    <submittedName>
        <fullName evidence="6">Uncharacterized protein</fullName>
    </submittedName>
</protein>
<keyword evidence="2" id="KW-0343">GTPase activation</keyword>
<keyword evidence="5" id="KW-0472">Membrane</keyword>
<dbReference type="PANTHER" id="PTHR24113:SF12">
    <property type="entry name" value="RAN GTPASE-ACTIVATING PROTEIN 1"/>
    <property type="match status" value="1"/>
</dbReference>
<dbReference type="GO" id="GO:0048471">
    <property type="term" value="C:perinuclear region of cytoplasm"/>
    <property type="evidence" value="ECO:0007669"/>
    <property type="project" value="TreeGrafter"/>
</dbReference>
<dbReference type="SUPFAM" id="SSF52047">
    <property type="entry name" value="RNI-like"/>
    <property type="match status" value="2"/>
</dbReference>
<feature type="transmembrane region" description="Helical" evidence="5">
    <location>
        <begin position="236"/>
        <end position="254"/>
    </location>
</feature>
<dbReference type="SMART" id="SM00368">
    <property type="entry name" value="LRR_RI"/>
    <property type="match status" value="15"/>
</dbReference>
<dbReference type="PANTHER" id="PTHR24113">
    <property type="entry name" value="RAN GTPASE-ACTIVATING PROTEIN 1"/>
    <property type="match status" value="1"/>
</dbReference>
<feature type="transmembrane region" description="Helical" evidence="5">
    <location>
        <begin position="137"/>
        <end position="156"/>
    </location>
</feature>
<gene>
    <name evidence="6" type="ORF">CYMTET_5404</name>
</gene>